<dbReference type="EMBL" id="CM042037">
    <property type="protein sequence ID" value="KAI3743107.1"/>
    <property type="molecule type" value="Genomic_DNA"/>
</dbReference>
<organism evidence="1 2">
    <name type="scientific">Smallanthus sonchifolius</name>
    <dbReference type="NCBI Taxonomy" id="185202"/>
    <lineage>
        <taxon>Eukaryota</taxon>
        <taxon>Viridiplantae</taxon>
        <taxon>Streptophyta</taxon>
        <taxon>Embryophyta</taxon>
        <taxon>Tracheophyta</taxon>
        <taxon>Spermatophyta</taxon>
        <taxon>Magnoliopsida</taxon>
        <taxon>eudicotyledons</taxon>
        <taxon>Gunneridae</taxon>
        <taxon>Pentapetalae</taxon>
        <taxon>asterids</taxon>
        <taxon>campanulids</taxon>
        <taxon>Asterales</taxon>
        <taxon>Asteraceae</taxon>
        <taxon>Asteroideae</taxon>
        <taxon>Heliantheae alliance</taxon>
        <taxon>Millerieae</taxon>
        <taxon>Smallanthus</taxon>
    </lineage>
</organism>
<comment type="caution">
    <text evidence="1">The sequence shown here is derived from an EMBL/GenBank/DDBJ whole genome shotgun (WGS) entry which is preliminary data.</text>
</comment>
<gene>
    <name evidence="1" type="ORF">L1987_60810</name>
</gene>
<reference evidence="1 2" key="2">
    <citation type="journal article" date="2022" name="Mol. Ecol. Resour.">
        <title>The genomes of chicory, endive, great burdock and yacon provide insights into Asteraceae paleo-polyploidization history and plant inulin production.</title>
        <authorList>
            <person name="Fan W."/>
            <person name="Wang S."/>
            <person name="Wang H."/>
            <person name="Wang A."/>
            <person name="Jiang F."/>
            <person name="Liu H."/>
            <person name="Zhao H."/>
            <person name="Xu D."/>
            <person name="Zhang Y."/>
        </authorList>
    </citation>
    <scope>NUCLEOTIDE SEQUENCE [LARGE SCALE GENOMIC DNA]</scope>
    <source>
        <strain evidence="2">cv. Yunnan</strain>
        <tissue evidence="1">Leaves</tissue>
    </source>
</reference>
<name>A0ACB9D939_9ASTR</name>
<accession>A0ACB9D939</accession>
<evidence type="ECO:0000313" key="2">
    <source>
        <dbReference type="Proteomes" id="UP001056120"/>
    </source>
</evidence>
<protein>
    <submittedName>
        <fullName evidence="1">Uncharacterized protein</fullName>
    </submittedName>
</protein>
<evidence type="ECO:0000313" key="1">
    <source>
        <dbReference type="EMBL" id="KAI3743107.1"/>
    </source>
</evidence>
<reference evidence="2" key="1">
    <citation type="journal article" date="2022" name="Mol. Ecol. Resour.">
        <title>The genomes of chicory, endive, great burdock and yacon provide insights into Asteraceae palaeo-polyploidization history and plant inulin production.</title>
        <authorList>
            <person name="Fan W."/>
            <person name="Wang S."/>
            <person name="Wang H."/>
            <person name="Wang A."/>
            <person name="Jiang F."/>
            <person name="Liu H."/>
            <person name="Zhao H."/>
            <person name="Xu D."/>
            <person name="Zhang Y."/>
        </authorList>
    </citation>
    <scope>NUCLEOTIDE SEQUENCE [LARGE SCALE GENOMIC DNA]</scope>
    <source>
        <strain evidence="2">cv. Yunnan</strain>
    </source>
</reference>
<dbReference type="Proteomes" id="UP001056120">
    <property type="component" value="Linkage Group LG20"/>
</dbReference>
<keyword evidence="2" id="KW-1185">Reference proteome</keyword>
<sequence>MAHEDTSSVPPPSSVSVSLPPTMSPSHVFDSSPITEYNDLTRSLPEIQNLLLAIRNPPGIYRNALTGLVCNFGIMLVKGGVLLLVILPGKNVITFNFANIIAVAAKVCWSGGWTINVANEINSPDRLQVHCKSKNDDIGMKELGFHQSVDWKFCENIIAPSTLFFCHVYKGNQEQVFDVFNHTIKPLCREQDRSKDYWRCSWLIQADGIHFIDRREGGEKNIKMHDWKYIGRVI</sequence>
<proteinExistence type="predicted"/>